<dbReference type="Proteomes" id="UP000769780">
    <property type="component" value="Unassembled WGS sequence"/>
</dbReference>
<evidence type="ECO:0000313" key="1">
    <source>
        <dbReference type="EMBL" id="MBY0096385.1"/>
    </source>
</evidence>
<proteinExistence type="predicted"/>
<evidence type="ECO:0000313" key="2">
    <source>
        <dbReference type="Proteomes" id="UP000769780"/>
    </source>
</evidence>
<accession>A0ABS7K2B5</accession>
<organism evidence="1 2">
    <name type="scientific">Mesobacillus maritimus</name>
    <dbReference type="NCBI Taxonomy" id="1643336"/>
    <lineage>
        <taxon>Bacteria</taxon>
        <taxon>Bacillati</taxon>
        <taxon>Bacillota</taxon>
        <taxon>Bacilli</taxon>
        <taxon>Bacillales</taxon>
        <taxon>Bacillaceae</taxon>
        <taxon>Mesobacillus</taxon>
    </lineage>
</organism>
<dbReference type="RefSeq" id="WP_221872221.1">
    <property type="nucleotide sequence ID" value="NZ_JACWFH010000008.1"/>
</dbReference>
<reference evidence="1 2" key="1">
    <citation type="submission" date="2020-07" db="EMBL/GenBank/DDBJ databases">
        <title>Fungal Genomes of the International Space Station.</title>
        <authorList>
            <person name="Seuylemezian A."/>
            <person name="Singh N.K."/>
            <person name="Wood J."/>
            <person name="Venkateswaran K."/>
        </authorList>
    </citation>
    <scope>NUCLEOTIDE SEQUENCE [LARGE SCALE GENOMIC DNA]</scope>
    <source>
        <strain evidence="1 2">PL-B2</strain>
    </source>
</reference>
<sequence length="158" mass="17939">MHFAYGVEATPLISDIQEFVPLLTSNLKLIEAVDSFYIYEDEHDAINVMSLLKEAELFETLHPLIVLDNGSTGECFFDNGFKGQTWTYLYKDILTAFLLTGKCEQLEMAKIQVDEQLVYKTSMEGSEVFFVEKQFSTLVEGIAAAYNCKLSFLDLDKC</sequence>
<keyword evidence="2" id="KW-1185">Reference proteome</keyword>
<gene>
    <name evidence="1" type="ORF">H0185_06140</name>
</gene>
<name>A0ABS7K2B5_9BACI</name>
<protein>
    <submittedName>
        <fullName evidence="1">Uncharacterized protein</fullName>
    </submittedName>
</protein>
<comment type="caution">
    <text evidence="1">The sequence shown here is derived from an EMBL/GenBank/DDBJ whole genome shotgun (WGS) entry which is preliminary data.</text>
</comment>
<dbReference type="EMBL" id="JACWFH010000008">
    <property type="protein sequence ID" value="MBY0096385.1"/>
    <property type="molecule type" value="Genomic_DNA"/>
</dbReference>